<reference evidence="1 2" key="1">
    <citation type="submission" date="2016-10" db="EMBL/GenBank/DDBJ databases">
        <authorList>
            <person name="de Groot N.N."/>
        </authorList>
    </citation>
    <scope>NUCLEOTIDE SEQUENCE [LARGE SCALE GENOMIC DNA]</scope>
    <source>
        <strain evidence="1 2">CGMCC 1.6117</strain>
    </source>
</reference>
<sequence>MALMHRVLGRSPRCKLVECRSTWKWQSQETGTDNYTPTIRDHGFNAILGRAVNQYNLSLQTVISRVPKEPCDLKNRPGCYRAYSLKTILNAFKIR</sequence>
<accession>A0A1I0UAP7</accession>
<proteinExistence type="predicted"/>
<evidence type="ECO:0000313" key="1">
    <source>
        <dbReference type="EMBL" id="SFA60990.1"/>
    </source>
</evidence>
<evidence type="ECO:0000313" key="2">
    <source>
        <dbReference type="Proteomes" id="UP000182312"/>
    </source>
</evidence>
<name>A0A1I0UAP7_9RHOB</name>
<dbReference type="Proteomes" id="UP000182312">
    <property type="component" value="Unassembled WGS sequence"/>
</dbReference>
<dbReference type="AlphaFoldDB" id="A0A1I0UAP7"/>
<organism evidence="1 2">
    <name type="scientific">Paracoccus halophilus</name>
    <dbReference type="NCBI Taxonomy" id="376733"/>
    <lineage>
        <taxon>Bacteria</taxon>
        <taxon>Pseudomonadati</taxon>
        <taxon>Pseudomonadota</taxon>
        <taxon>Alphaproteobacteria</taxon>
        <taxon>Rhodobacterales</taxon>
        <taxon>Paracoccaceae</taxon>
        <taxon>Paracoccus</taxon>
    </lineage>
</organism>
<dbReference type="EMBL" id="FOJO01000032">
    <property type="protein sequence ID" value="SFA60990.1"/>
    <property type="molecule type" value="Genomic_DNA"/>
</dbReference>
<protein>
    <submittedName>
        <fullName evidence="1">Uncharacterized protein</fullName>
    </submittedName>
</protein>
<gene>
    <name evidence="1" type="ORF">SAMN04487972_13227</name>
</gene>